<organism evidence="2 3">
    <name type="scientific">Lichenicola cladoniae</name>
    <dbReference type="NCBI Taxonomy" id="1484109"/>
    <lineage>
        <taxon>Bacteria</taxon>
        <taxon>Pseudomonadati</taxon>
        <taxon>Pseudomonadota</taxon>
        <taxon>Alphaproteobacteria</taxon>
        <taxon>Acetobacterales</taxon>
        <taxon>Acetobacteraceae</taxon>
        <taxon>Lichenicola</taxon>
    </lineage>
</organism>
<dbReference type="RefSeq" id="WP_171836333.1">
    <property type="nucleotide sequence ID" value="NZ_CP053708.1"/>
</dbReference>
<evidence type="ECO:0000256" key="1">
    <source>
        <dbReference type="SAM" id="SignalP"/>
    </source>
</evidence>
<evidence type="ECO:0000313" key="2">
    <source>
        <dbReference type="EMBL" id="QKE90786.1"/>
    </source>
</evidence>
<feature type="signal peptide" evidence="1">
    <location>
        <begin position="1"/>
        <end position="22"/>
    </location>
</feature>
<gene>
    <name evidence="2" type="ORF">HN018_12690</name>
</gene>
<name>A0A6M8HR68_9PROT</name>
<keyword evidence="3" id="KW-1185">Reference proteome</keyword>
<protein>
    <recommendedName>
        <fullName evidence="4">Lipocalin-like domain-containing protein</fullName>
    </recommendedName>
</protein>
<sequence length="144" mass="15451">MKTFLSAALMTITALTPLAASAAQLSDYFGHWKVVKIAGYGDASSGQAGADKGLGKSYVISRTSIMMPSGLCDKHEITYDVVTVDGVMSEGWEVTRKDLDLGEFRLGNKAGYINAVCMDGFVLDKNNLLVPSGDGAFYIVRRQT</sequence>
<reference evidence="2 3" key="1">
    <citation type="journal article" date="2014" name="World J. Microbiol. Biotechnol.">
        <title>Biodiversity and physiological characteristics of Antarctic and Arctic lichens-associated bacteria.</title>
        <authorList>
            <person name="Lee Y.M."/>
            <person name="Kim E.H."/>
            <person name="Lee H.K."/>
            <person name="Hong S.G."/>
        </authorList>
    </citation>
    <scope>NUCLEOTIDE SEQUENCE [LARGE SCALE GENOMIC DNA]</scope>
    <source>
        <strain evidence="2 3">PAMC 26569</strain>
    </source>
</reference>
<evidence type="ECO:0008006" key="4">
    <source>
        <dbReference type="Google" id="ProtNLM"/>
    </source>
</evidence>
<dbReference type="EMBL" id="CP053708">
    <property type="protein sequence ID" value="QKE90786.1"/>
    <property type="molecule type" value="Genomic_DNA"/>
</dbReference>
<keyword evidence="1" id="KW-0732">Signal</keyword>
<feature type="chain" id="PRO_5026735361" description="Lipocalin-like domain-containing protein" evidence="1">
    <location>
        <begin position="23"/>
        <end position="144"/>
    </location>
</feature>
<evidence type="ECO:0000313" key="3">
    <source>
        <dbReference type="Proteomes" id="UP000500767"/>
    </source>
</evidence>
<proteinExistence type="predicted"/>
<dbReference type="KEGG" id="lck:HN018_12690"/>
<accession>A0A6M8HR68</accession>
<dbReference type="Proteomes" id="UP000500767">
    <property type="component" value="Chromosome"/>
</dbReference>
<dbReference type="AlphaFoldDB" id="A0A6M8HR68"/>